<proteinExistence type="predicted"/>
<dbReference type="AlphaFoldDB" id="A0A9Q3PC12"/>
<dbReference type="Proteomes" id="UP000765509">
    <property type="component" value="Unassembled WGS sequence"/>
</dbReference>
<comment type="caution">
    <text evidence="2">The sequence shown here is derived from an EMBL/GenBank/DDBJ whole genome shotgun (WGS) entry which is preliminary data.</text>
</comment>
<organism evidence="2 3">
    <name type="scientific">Austropuccinia psidii MF-1</name>
    <dbReference type="NCBI Taxonomy" id="1389203"/>
    <lineage>
        <taxon>Eukaryota</taxon>
        <taxon>Fungi</taxon>
        <taxon>Dikarya</taxon>
        <taxon>Basidiomycota</taxon>
        <taxon>Pucciniomycotina</taxon>
        <taxon>Pucciniomycetes</taxon>
        <taxon>Pucciniales</taxon>
        <taxon>Sphaerophragmiaceae</taxon>
        <taxon>Austropuccinia</taxon>
    </lineage>
</organism>
<feature type="region of interest" description="Disordered" evidence="1">
    <location>
        <begin position="1"/>
        <end position="74"/>
    </location>
</feature>
<evidence type="ECO:0000313" key="2">
    <source>
        <dbReference type="EMBL" id="MBW0555247.1"/>
    </source>
</evidence>
<protein>
    <submittedName>
        <fullName evidence="2">Uncharacterized protein</fullName>
    </submittedName>
</protein>
<accession>A0A9Q3PC12</accession>
<feature type="compositionally biased region" description="Basic and acidic residues" evidence="1">
    <location>
        <begin position="1"/>
        <end position="61"/>
    </location>
</feature>
<feature type="region of interest" description="Disordered" evidence="1">
    <location>
        <begin position="91"/>
        <end position="116"/>
    </location>
</feature>
<name>A0A9Q3PC12_9BASI</name>
<gene>
    <name evidence="2" type="ORF">O181_094962</name>
</gene>
<dbReference type="EMBL" id="AVOT02062153">
    <property type="protein sequence ID" value="MBW0555247.1"/>
    <property type="molecule type" value="Genomic_DNA"/>
</dbReference>
<keyword evidence="3" id="KW-1185">Reference proteome</keyword>
<evidence type="ECO:0000256" key="1">
    <source>
        <dbReference type="SAM" id="MobiDB-lite"/>
    </source>
</evidence>
<evidence type="ECO:0000313" key="3">
    <source>
        <dbReference type="Proteomes" id="UP000765509"/>
    </source>
</evidence>
<reference evidence="2" key="1">
    <citation type="submission" date="2021-03" db="EMBL/GenBank/DDBJ databases">
        <title>Draft genome sequence of rust myrtle Austropuccinia psidii MF-1, a brazilian biotype.</title>
        <authorList>
            <person name="Quecine M.C."/>
            <person name="Pachon D.M.R."/>
            <person name="Bonatelli M.L."/>
            <person name="Correr F.H."/>
            <person name="Franceschini L.M."/>
            <person name="Leite T.F."/>
            <person name="Margarido G.R.A."/>
            <person name="Almeida C.A."/>
            <person name="Ferrarezi J.A."/>
            <person name="Labate C.A."/>
        </authorList>
    </citation>
    <scope>NUCLEOTIDE SEQUENCE</scope>
    <source>
        <strain evidence="2">MF-1</strain>
    </source>
</reference>
<sequence>MEGNESDKNVVRDFAKEQEELNKKFMEKPTVKSKPEEEVKPTEKKSEDKSTSIEHVEDWSKWKPPTISSANDPFESHIGLRQIKQRMEIQAQNQEPKKTKLFQEPILKKKKKRKEL</sequence>